<keyword evidence="6 13" id="KW-0441">Lipid A biosynthesis</keyword>
<comment type="catalytic activity">
    <reaction evidence="13">
        <text>a lipid A disaccharide + ATP = a lipid IVA + ADP + H(+)</text>
        <dbReference type="Rhea" id="RHEA:67840"/>
        <dbReference type="ChEBI" id="CHEBI:15378"/>
        <dbReference type="ChEBI" id="CHEBI:30616"/>
        <dbReference type="ChEBI" id="CHEBI:176343"/>
        <dbReference type="ChEBI" id="CHEBI:176425"/>
        <dbReference type="ChEBI" id="CHEBI:456216"/>
        <dbReference type="EC" id="2.7.1.130"/>
    </reaction>
</comment>
<evidence type="ECO:0000256" key="2">
    <source>
        <dbReference type="ARBA" id="ARBA00004870"/>
    </source>
</evidence>
<organism evidence="14 15">
    <name type="scientific">Phaeospirillum tilakii</name>
    <dbReference type="NCBI Taxonomy" id="741673"/>
    <lineage>
        <taxon>Bacteria</taxon>
        <taxon>Pseudomonadati</taxon>
        <taxon>Pseudomonadota</taxon>
        <taxon>Alphaproteobacteria</taxon>
        <taxon>Rhodospirillales</taxon>
        <taxon>Rhodospirillaceae</taxon>
        <taxon>Phaeospirillum</taxon>
    </lineage>
</organism>
<keyword evidence="8 13" id="KW-0547">Nucleotide-binding</keyword>
<dbReference type="GO" id="GO:0009029">
    <property type="term" value="F:lipid-A 4'-kinase activity"/>
    <property type="evidence" value="ECO:0007669"/>
    <property type="project" value="UniProtKB-EC"/>
</dbReference>
<gene>
    <name evidence="13 14" type="primary">lpxK</name>
    <name evidence="14" type="ORF">ACFSNB_11630</name>
</gene>
<comment type="caution">
    <text evidence="14">The sequence shown here is derived from an EMBL/GenBank/DDBJ whole genome shotgun (WGS) entry which is preliminary data.</text>
</comment>
<evidence type="ECO:0000256" key="3">
    <source>
        <dbReference type="ARBA" id="ARBA00012071"/>
    </source>
</evidence>
<evidence type="ECO:0000256" key="10">
    <source>
        <dbReference type="ARBA" id="ARBA00022840"/>
    </source>
</evidence>
<dbReference type="HAMAP" id="MF_00409">
    <property type="entry name" value="LpxK"/>
    <property type="match status" value="1"/>
</dbReference>
<evidence type="ECO:0000256" key="8">
    <source>
        <dbReference type="ARBA" id="ARBA00022741"/>
    </source>
</evidence>
<dbReference type="InterPro" id="IPR027417">
    <property type="entry name" value="P-loop_NTPase"/>
</dbReference>
<evidence type="ECO:0000256" key="4">
    <source>
        <dbReference type="ARBA" id="ARBA00016436"/>
    </source>
</evidence>
<evidence type="ECO:0000256" key="1">
    <source>
        <dbReference type="ARBA" id="ARBA00002274"/>
    </source>
</evidence>
<dbReference type="SUPFAM" id="SSF52540">
    <property type="entry name" value="P-loop containing nucleoside triphosphate hydrolases"/>
    <property type="match status" value="1"/>
</dbReference>
<evidence type="ECO:0000256" key="11">
    <source>
        <dbReference type="ARBA" id="ARBA00023098"/>
    </source>
</evidence>
<feature type="binding site" evidence="13">
    <location>
        <begin position="51"/>
        <end position="58"/>
    </location>
    <ligand>
        <name>ATP</name>
        <dbReference type="ChEBI" id="CHEBI:30616"/>
    </ligand>
</feature>
<evidence type="ECO:0000313" key="14">
    <source>
        <dbReference type="EMBL" id="MFD2234457.1"/>
    </source>
</evidence>
<comment type="function">
    <text evidence="1 13">Transfers the gamma-phosphate of ATP to the 4'-position of a tetraacyldisaccharide 1-phosphate intermediate (termed DS-1-P) to form tetraacyldisaccharide 1,4'-bis-phosphate (lipid IVA).</text>
</comment>
<evidence type="ECO:0000256" key="12">
    <source>
        <dbReference type="ARBA" id="ARBA00029757"/>
    </source>
</evidence>
<proteinExistence type="inferred from homology"/>
<dbReference type="Proteomes" id="UP001597296">
    <property type="component" value="Unassembled WGS sequence"/>
</dbReference>
<dbReference type="NCBIfam" id="TIGR00682">
    <property type="entry name" value="lpxK"/>
    <property type="match status" value="1"/>
</dbReference>
<evidence type="ECO:0000313" key="15">
    <source>
        <dbReference type="Proteomes" id="UP001597296"/>
    </source>
</evidence>
<dbReference type="RefSeq" id="WP_377316689.1">
    <property type="nucleotide sequence ID" value="NZ_JBHUIY010000022.1"/>
</dbReference>
<keyword evidence="9 13" id="KW-0418">Kinase</keyword>
<keyword evidence="15" id="KW-1185">Reference proteome</keyword>
<comment type="pathway">
    <text evidence="2 13">Glycolipid biosynthesis; lipid IV(A) biosynthesis; lipid IV(A) from (3R)-3-hydroxytetradecanoyl-[acyl-carrier-protein] and UDP-N-acetyl-alpha-D-glucosamine: step 6/6.</text>
</comment>
<keyword evidence="10 13" id="KW-0067">ATP-binding</keyword>
<evidence type="ECO:0000256" key="9">
    <source>
        <dbReference type="ARBA" id="ARBA00022777"/>
    </source>
</evidence>
<evidence type="ECO:0000256" key="5">
    <source>
        <dbReference type="ARBA" id="ARBA00022516"/>
    </source>
</evidence>
<dbReference type="EMBL" id="JBHUIY010000022">
    <property type="protein sequence ID" value="MFD2234457.1"/>
    <property type="molecule type" value="Genomic_DNA"/>
</dbReference>
<dbReference type="PANTHER" id="PTHR42724">
    <property type="entry name" value="TETRAACYLDISACCHARIDE 4'-KINASE"/>
    <property type="match status" value="1"/>
</dbReference>
<keyword evidence="11 13" id="KW-0443">Lipid metabolism</keyword>
<keyword evidence="5 13" id="KW-0444">Lipid biosynthesis</keyword>
<evidence type="ECO:0000256" key="7">
    <source>
        <dbReference type="ARBA" id="ARBA00022679"/>
    </source>
</evidence>
<dbReference type="Pfam" id="PF02606">
    <property type="entry name" value="LpxK"/>
    <property type="match status" value="1"/>
</dbReference>
<comment type="similarity">
    <text evidence="13">Belongs to the LpxK family.</text>
</comment>
<evidence type="ECO:0000256" key="13">
    <source>
        <dbReference type="HAMAP-Rule" id="MF_00409"/>
    </source>
</evidence>
<protein>
    <recommendedName>
        <fullName evidence="4 13">Tetraacyldisaccharide 4'-kinase</fullName>
        <ecNumber evidence="3 13">2.7.1.130</ecNumber>
    </recommendedName>
    <alternativeName>
        <fullName evidence="12 13">Lipid A 4'-kinase</fullName>
    </alternativeName>
</protein>
<evidence type="ECO:0000256" key="6">
    <source>
        <dbReference type="ARBA" id="ARBA00022556"/>
    </source>
</evidence>
<dbReference type="InterPro" id="IPR003758">
    <property type="entry name" value="LpxK"/>
</dbReference>
<dbReference type="EC" id="2.7.1.130" evidence="3 13"/>
<keyword evidence="7 13" id="KW-0808">Transferase</keyword>
<accession>A0ABW5CC87</accession>
<sequence>MRAPEFWRHNGATARALAPLAALWRWGAARRLEQAESYRPAVPVICVGNVVAGGAGKTPVAIALARRLATAGRTPHLLTRGHGGTEIGPRRVDPVRHDAARVGDEALLLAEAAPTWVARDRREGAVAAVATGADLLIMDDGFQSGALTLDLALLVADGGYGFGNGRAIPAGPCREAPATALARADALVIVGPDRAGLGALAARHGLPVLGARLVPAPGAPDLAGRRLVAFAGIGLPEKFFATLTGLGAELVLTRAFPDHHPFRRAEIEDLLAEAEARGAVAITTAKDRVRLPADLRDRVAMLPVELAWDDPAALSPLLDRIGVRP</sequence>
<name>A0ABW5CC87_9PROT</name>
<dbReference type="PANTHER" id="PTHR42724:SF1">
    <property type="entry name" value="TETRAACYLDISACCHARIDE 4'-KINASE, MITOCHONDRIAL-RELATED"/>
    <property type="match status" value="1"/>
</dbReference>
<reference evidence="15" key="1">
    <citation type="journal article" date="2019" name="Int. J. Syst. Evol. Microbiol.">
        <title>The Global Catalogue of Microorganisms (GCM) 10K type strain sequencing project: providing services to taxonomists for standard genome sequencing and annotation.</title>
        <authorList>
            <consortium name="The Broad Institute Genomics Platform"/>
            <consortium name="The Broad Institute Genome Sequencing Center for Infectious Disease"/>
            <person name="Wu L."/>
            <person name="Ma J."/>
        </authorList>
    </citation>
    <scope>NUCLEOTIDE SEQUENCE [LARGE SCALE GENOMIC DNA]</scope>
    <source>
        <strain evidence="15">KCTC 15012</strain>
    </source>
</reference>